<evidence type="ECO:0000313" key="18">
    <source>
        <dbReference type="EMBL" id="GMH64363.1"/>
    </source>
</evidence>
<evidence type="ECO:0000256" key="7">
    <source>
        <dbReference type="ARBA" id="ARBA00022737"/>
    </source>
</evidence>
<evidence type="ECO:0000256" key="9">
    <source>
        <dbReference type="ARBA" id="ARBA00022989"/>
    </source>
</evidence>
<protein>
    <recommendedName>
        <fullName evidence="16">ADP/ATP translocase</fullName>
    </recommendedName>
    <alternativeName>
        <fullName evidence="16">ADP,ATP carrier protein</fullName>
    </alternativeName>
</protein>
<dbReference type="InterPro" id="IPR002113">
    <property type="entry name" value="ADT_euk_type"/>
</dbReference>
<reference evidence="19" key="1">
    <citation type="journal article" date="2023" name="Commun. Biol.">
        <title>Genome analysis of Parmales, the sister group of diatoms, reveals the evolutionary specialization of diatoms from phago-mixotrophs to photoautotrophs.</title>
        <authorList>
            <person name="Ban H."/>
            <person name="Sato S."/>
            <person name="Yoshikawa S."/>
            <person name="Yamada K."/>
            <person name="Nakamura Y."/>
            <person name="Ichinomiya M."/>
            <person name="Sato N."/>
            <person name="Blanc-Mathieu R."/>
            <person name="Endo H."/>
            <person name="Kuwata A."/>
            <person name="Ogata H."/>
        </authorList>
    </citation>
    <scope>NUCLEOTIDE SEQUENCE [LARGE SCALE GENOMIC DNA]</scope>
    <source>
        <strain evidence="19">NIES 3701</strain>
    </source>
</reference>
<comment type="catalytic activity">
    <reaction evidence="12">
        <text>ADP(in) + ATP(out) = ADP(out) + ATP(in)</text>
        <dbReference type="Rhea" id="RHEA:34999"/>
        <dbReference type="ChEBI" id="CHEBI:30616"/>
        <dbReference type="ChEBI" id="CHEBI:456216"/>
    </reaction>
    <physiologicalReaction direction="left-to-right" evidence="12">
        <dbReference type="Rhea" id="RHEA:35000"/>
    </physiologicalReaction>
</comment>
<comment type="similarity">
    <text evidence="2 15">Belongs to the mitochondrial carrier (TC 2.A.29) family.</text>
</comment>
<comment type="subunit">
    <text evidence="3 16">Monomer.</text>
</comment>
<evidence type="ECO:0000256" key="10">
    <source>
        <dbReference type="ARBA" id="ARBA00023128"/>
    </source>
</evidence>
<dbReference type="GO" id="GO:0005471">
    <property type="term" value="F:ATP:ADP antiporter activity"/>
    <property type="evidence" value="ECO:0007669"/>
    <property type="project" value="UniProtKB-UniRule"/>
</dbReference>
<dbReference type="GO" id="GO:0140021">
    <property type="term" value="P:mitochondrial ADP transmembrane transport"/>
    <property type="evidence" value="ECO:0007669"/>
    <property type="project" value="InterPro"/>
</dbReference>
<comment type="caution">
    <text evidence="18">The sequence shown here is derived from an EMBL/GenBank/DDBJ whole genome shotgun (WGS) entry which is preliminary data.</text>
</comment>
<proteinExistence type="inferred from homology"/>
<evidence type="ECO:0000256" key="4">
    <source>
        <dbReference type="ARBA" id="ARBA00022448"/>
    </source>
</evidence>
<dbReference type="PROSITE" id="PS50920">
    <property type="entry name" value="SOLCAR"/>
    <property type="match status" value="3"/>
</dbReference>
<evidence type="ECO:0000256" key="15">
    <source>
        <dbReference type="RuleBase" id="RU000488"/>
    </source>
</evidence>
<dbReference type="Proteomes" id="UP001165085">
    <property type="component" value="Unassembled WGS sequence"/>
</dbReference>
<keyword evidence="9" id="KW-1133">Transmembrane helix</keyword>
<evidence type="ECO:0000256" key="8">
    <source>
        <dbReference type="ARBA" id="ARBA00022792"/>
    </source>
</evidence>
<dbReference type="Pfam" id="PF00153">
    <property type="entry name" value="Mito_carr"/>
    <property type="match status" value="3"/>
</dbReference>
<feature type="region of interest" description="Disordered" evidence="17">
    <location>
        <begin position="1"/>
        <end position="25"/>
    </location>
</feature>
<dbReference type="SUPFAM" id="SSF103506">
    <property type="entry name" value="Mitochondrial carrier"/>
    <property type="match status" value="1"/>
</dbReference>
<dbReference type="PANTHER" id="PTHR45635">
    <property type="entry name" value="ADP,ATP CARRIER PROTEIN 1-RELATED-RELATED"/>
    <property type="match status" value="1"/>
</dbReference>
<comment type="function">
    <text evidence="13">ADP:ATP antiporter that mediates import of ADP into the mitochondrial matrix for ATP synthesis, and export of ATP out to fuel the cell. Cycles between the cytoplasmic-open state (c-state) and the matrix-open state (m-state): operates by the alternating access mechanism with a single substrate-binding site intermittently exposed to either the cytosolic (c-state) or matrix (m-state) side of the inner mitochondrial membrane.</text>
</comment>
<dbReference type="PRINTS" id="PR00926">
    <property type="entry name" value="MITOCARRIER"/>
</dbReference>
<keyword evidence="7" id="KW-0677">Repeat</keyword>
<evidence type="ECO:0000256" key="5">
    <source>
        <dbReference type="ARBA" id="ARBA00022449"/>
    </source>
</evidence>
<dbReference type="InterPro" id="IPR023395">
    <property type="entry name" value="MCP_dom_sf"/>
</dbReference>
<evidence type="ECO:0000256" key="3">
    <source>
        <dbReference type="ARBA" id="ARBA00011245"/>
    </source>
</evidence>
<dbReference type="EMBL" id="BRXY01000094">
    <property type="protein sequence ID" value="GMH64363.1"/>
    <property type="molecule type" value="Genomic_DNA"/>
</dbReference>
<accession>A0A9W7E6I5</accession>
<dbReference type="AlphaFoldDB" id="A0A9W7E6I5"/>
<evidence type="ECO:0000256" key="16">
    <source>
        <dbReference type="RuleBase" id="RU368008"/>
    </source>
</evidence>
<sequence>MSPSSSPSTSSPSSPSPTTSSQPTMLSSAIRNALAGSFAAASSRTITAPIERIKLIMQLRDTTKVPEYGSAWDAGKRVYRDQGLLSFWRGNTPNVLRHIGSSGMTFSLKETFSTYFSTKSSEPKKAERLTAAFLSGGLAGASTTMVFYPLEFIRTRLALDVGGTDSKPRLYPNGMRDVFLRTVEREGFGGLYKGFLPALGGVVLFRALHLGGYDFLKAEMGRRDEKNKVWKRFLLAQVVSITSGTICYPIDTVRRRLMMEAGKKEGKVMYRGGLDCFRYIWREEGAAGFFKGLGPNILRSGLGGAFLLVSFDEFKVAFAAK</sequence>
<feature type="repeat" description="Solcar" evidence="14">
    <location>
        <begin position="27"/>
        <end position="115"/>
    </location>
</feature>
<evidence type="ECO:0000256" key="12">
    <source>
        <dbReference type="ARBA" id="ARBA00024143"/>
    </source>
</evidence>
<evidence type="ECO:0000256" key="13">
    <source>
        <dbReference type="ARBA" id="ARBA00045250"/>
    </source>
</evidence>
<keyword evidence="10" id="KW-0496">Mitochondrion</keyword>
<evidence type="ECO:0000256" key="2">
    <source>
        <dbReference type="ARBA" id="ARBA00006375"/>
    </source>
</evidence>
<evidence type="ECO:0000313" key="19">
    <source>
        <dbReference type="Proteomes" id="UP001165085"/>
    </source>
</evidence>
<evidence type="ECO:0000256" key="11">
    <source>
        <dbReference type="ARBA" id="ARBA00023136"/>
    </source>
</evidence>
<keyword evidence="4 15" id="KW-0813">Transport</keyword>
<feature type="repeat" description="Solcar" evidence="14">
    <location>
        <begin position="127"/>
        <end position="219"/>
    </location>
</feature>
<keyword evidence="6 14" id="KW-0812">Transmembrane</keyword>
<keyword evidence="8" id="KW-0999">Mitochondrion inner membrane</keyword>
<dbReference type="Gene3D" id="1.50.40.10">
    <property type="entry name" value="Mitochondrial carrier domain"/>
    <property type="match status" value="1"/>
</dbReference>
<dbReference type="PANTHER" id="PTHR45635:SF14">
    <property type="entry name" value="ADP_ATP TRANSLOCASE"/>
    <property type="match status" value="1"/>
</dbReference>
<keyword evidence="5" id="KW-0050">Antiport</keyword>
<feature type="repeat" description="Solcar" evidence="14">
    <location>
        <begin position="231"/>
        <end position="317"/>
    </location>
</feature>
<evidence type="ECO:0000256" key="1">
    <source>
        <dbReference type="ARBA" id="ARBA00004448"/>
    </source>
</evidence>
<keyword evidence="11 14" id="KW-0472">Membrane</keyword>
<dbReference type="InterPro" id="IPR002067">
    <property type="entry name" value="MCP"/>
</dbReference>
<gene>
    <name evidence="18" type="ORF">TrST_g2476</name>
</gene>
<organism evidence="18 19">
    <name type="scientific">Triparma strigata</name>
    <dbReference type="NCBI Taxonomy" id="1606541"/>
    <lineage>
        <taxon>Eukaryota</taxon>
        <taxon>Sar</taxon>
        <taxon>Stramenopiles</taxon>
        <taxon>Ochrophyta</taxon>
        <taxon>Bolidophyceae</taxon>
        <taxon>Parmales</taxon>
        <taxon>Triparmaceae</taxon>
        <taxon>Triparma</taxon>
    </lineage>
</organism>
<dbReference type="OrthoDB" id="270584at2759"/>
<comment type="function">
    <text evidence="16">Catalyzes the exchange of ADP and ATP across the membrane.</text>
</comment>
<dbReference type="InterPro" id="IPR018108">
    <property type="entry name" value="MCP_transmembrane"/>
</dbReference>
<evidence type="ECO:0000256" key="6">
    <source>
        <dbReference type="ARBA" id="ARBA00022692"/>
    </source>
</evidence>
<dbReference type="GO" id="GO:1990544">
    <property type="term" value="P:mitochondrial ATP transmembrane transport"/>
    <property type="evidence" value="ECO:0007669"/>
    <property type="project" value="InterPro"/>
</dbReference>
<comment type="subcellular location">
    <subcellularLocation>
        <location evidence="16">Membrane</location>
        <topology evidence="16">Multi-pass membrane protein</topology>
    </subcellularLocation>
    <subcellularLocation>
        <location evidence="1">Mitochondrion inner membrane</location>
        <topology evidence="1">Multi-pass membrane protein</topology>
    </subcellularLocation>
</comment>
<keyword evidence="19" id="KW-1185">Reference proteome</keyword>
<evidence type="ECO:0000256" key="17">
    <source>
        <dbReference type="SAM" id="MobiDB-lite"/>
    </source>
</evidence>
<evidence type="ECO:0000256" key="14">
    <source>
        <dbReference type="PROSITE-ProRule" id="PRU00282"/>
    </source>
</evidence>
<dbReference type="GO" id="GO:0005743">
    <property type="term" value="C:mitochondrial inner membrane"/>
    <property type="evidence" value="ECO:0007669"/>
    <property type="project" value="UniProtKB-SubCell"/>
</dbReference>
<name>A0A9W7E6I5_9STRA</name>